<evidence type="ECO:0000313" key="2">
    <source>
        <dbReference type="EMBL" id="KLK93602.1"/>
    </source>
</evidence>
<dbReference type="PROSITE" id="PS00061">
    <property type="entry name" value="ADH_SHORT"/>
    <property type="match status" value="1"/>
</dbReference>
<dbReference type="PRINTS" id="PR00081">
    <property type="entry name" value="GDHRDH"/>
</dbReference>
<dbReference type="InterPro" id="IPR020904">
    <property type="entry name" value="Sc_DH/Rdtase_CS"/>
</dbReference>
<reference evidence="2 3" key="1">
    <citation type="submission" date="2015-05" db="EMBL/GenBank/DDBJ databases">
        <title>Draft genome sequence of Microvirga vignae strain BR3299, a novel nitrogen fixing bacteria isolated from Brazil semi-aired region.</title>
        <authorList>
            <person name="Zilli J.E."/>
            <person name="Passos S.R."/>
            <person name="Leite J."/>
            <person name="Baldani J.I."/>
            <person name="Xavier G.R."/>
            <person name="Rumjaneck N.G."/>
            <person name="Simoes-Araujo J.L."/>
        </authorList>
    </citation>
    <scope>NUCLEOTIDE SEQUENCE [LARGE SCALE GENOMIC DNA]</scope>
    <source>
        <strain evidence="2 3">BR3299</strain>
    </source>
</reference>
<proteinExistence type="inferred from homology"/>
<comment type="caution">
    <text evidence="2">The sequence shown here is derived from an EMBL/GenBank/DDBJ whole genome shotgun (WGS) entry which is preliminary data.</text>
</comment>
<dbReference type="EMBL" id="LCYG01000019">
    <property type="protein sequence ID" value="KLK93602.1"/>
    <property type="molecule type" value="Genomic_DNA"/>
</dbReference>
<dbReference type="GO" id="GO:0030497">
    <property type="term" value="P:fatty acid elongation"/>
    <property type="evidence" value="ECO:0007669"/>
    <property type="project" value="TreeGrafter"/>
</dbReference>
<dbReference type="PATRIC" id="fig|1225564.3.peg.2148"/>
<sequence length="252" mass="26471">MANSLEGQLAVITGAGGGIGVTMVRRFQEAGARVVACDVSAEALGSLDVTHKEFFDLGNADACKKACERILSQFGLPDILVSNAGYTRAETLEQVDERVWNFELDVNLNGARNFTAPFLEPMKARGSGVFVFISSVNALAHFGNPAYAAAKAGLVAYARAIATECGAHGIRSNAICPGSVRTHAWDHRIAKDPHILEKVSRLYPLGHMVSPVDVANAAVFLASPLSAGITGVVLPVDGGLTAGNLPFIDAIR</sequence>
<dbReference type="Gene3D" id="3.40.50.720">
    <property type="entry name" value="NAD(P)-binding Rossmann-like Domain"/>
    <property type="match status" value="1"/>
</dbReference>
<keyword evidence="3" id="KW-1185">Reference proteome</keyword>
<dbReference type="Proteomes" id="UP000035489">
    <property type="component" value="Unassembled WGS sequence"/>
</dbReference>
<name>A0A0H1RLS4_9HYPH</name>
<evidence type="ECO:0000313" key="3">
    <source>
        <dbReference type="Proteomes" id="UP000035489"/>
    </source>
</evidence>
<dbReference type="SUPFAM" id="SSF51735">
    <property type="entry name" value="NAD(P)-binding Rossmann-fold domains"/>
    <property type="match status" value="1"/>
</dbReference>
<dbReference type="InterPro" id="IPR002347">
    <property type="entry name" value="SDR_fam"/>
</dbReference>
<dbReference type="FunFam" id="3.40.50.720:FF:000084">
    <property type="entry name" value="Short-chain dehydrogenase reductase"/>
    <property type="match status" value="1"/>
</dbReference>
<dbReference type="STRING" id="1225564.AA309_08050"/>
<protein>
    <submittedName>
        <fullName evidence="2">Catenin</fullName>
    </submittedName>
</protein>
<gene>
    <name evidence="2" type="ORF">AA309_08050</name>
</gene>
<dbReference type="Pfam" id="PF13561">
    <property type="entry name" value="adh_short_C2"/>
    <property type="match status" value="1"/>
</dbReference>
<dbReference type="PANTHER" id="PTHR42760:SF135">
    <property type="entry name" value="BLL7886 PROTEIN"/>
    <property type="match status" value="1"/>
</dbReference>
<dbReference type="AlphaFoldDB" id="A0A0H1RLS4"/>
<accession>A0A0H1RLS4</accession>
<organism evidence="2 3">
    <name type="scientific">Microvirga vignae</name>
    <dbReference type="NCBI Taxonomy" id="1225564"/>
    <lineage>
        <taxon>Bacteria</taxon>
        <taxon>Pseudomonadati</taxon>
        <taxon>Pseudomonadota</taxon>
        <taxon>Alphaproteobacteria</taxon>
        <taxon>Hyphomicrobiales</taxon>
        <taxon>Methylobacteriaceae</taxon>
        <taxon>Microvirga</taxon>
    </lineage>
</organism>
<dbReference type="InterPro" id="IPR036291">
    <property type="entry name" value="NAD(P)-bd_dom_sf"/>
</dbReference>
<comment type="similarity">
    <text evidence="1">Belongs to the short-chain dehydrogenases/reductases (SDR) family.</text>
</comment>
<dbReference type="PANTHER" id="PTHR42760">
    <property type="entry name" value="SHORT-CHAIN DEHYDROGENASES/REDUCTASES FAMILY MEMBER"/>
    <property type="match status" value="1"/>
</dbReference>
<dbReference type="GO" id="GO:0016616">
    <property type="term" value="F:oxidoreductase activity, acting on the CH-OH group of donors, NAD or NADP as acceptor"/>
    <property type="evidence" value="ECO:0007669"/>
    <property type="project" value="TreeGrafter"/>
</dbReference>
<dbReference type="PRINTS" id="PR00080">
    <property type="entry name" value="SDRFAMILY"/>
</dbReference>
<evidence type="ECO:0000256" key="1">
    <source>
        <dbReference type="ARBA" id="ARBA00006484"/>
    </source>
</evidence>